<evidence type="ECO:0000313" key="1">
    <source>
        <dbReference type="EMBL" id="QDU20302.1"/>
    </source>
</evidence>
<dbReference type="Proteomes" id="UP000319576">
    <property type="component" value="Chromosome"/>
</dbReference>
<dbReference type="EMBL" id="CP036273">
    <property type="protein sequence ID" value="QDU20302.1"/>
    <property type="molecule type" value="Genomic_DNA"/>
</dbReference>
<dbReference type="AlphaFoldDB" id="A0A517XS54"/>
<reference evidence="1 2" key="1">
    <citation type="submission" date="2019-02" db="EMBL/GenBank/DDBJ databases">
        <title>Deep-cultivation of Planctomycetes and their phenomic and genomic characterization uncovers novel biology.</title>
        <authorList>
            <person name="Wiegand S."/>
            <person name="Jogler M."/>
            <person name="Boedeker C."/>
            <person name="Pinto D."/>
            <person name="Vollmers J."/>
            <person name="Rivas-Marin E."/>
            <person name="Kohn T."/>
            <person name="Peeters S.H."/>
            <person name="Heuer A."/>
            <person name="Rast P."/>
            <person name="Oberbeckmann S."/>
            <person name="Bunk B."/>
            <person name="Jeske O."/>
            <person name="Meyerdierks A."/>
            <person name="Storesund J.E."/>
            <person name="Kallscheuer N."/>
            <person name="Luecker S."/>
            <person name="Lage O.M."/>
            <person name="Pohl T."/>
            <person name="Merkel B.J."/>
            <person name="Hornburger P."/>
            <person name="Mueller R.-W."/>
            <person name="Bruemmer F."/>
            <person name="Labrenz M."/>
            <person name="Spormann A.M."/>
            <person name="Op den Camp H."/>
            <person name="Overmann J."/>
            <person name="Amann R."/>
            <person name="Jetten M.S.M."/>
            <person name="Mascher T."/>
            <person name="Medema M.H."/>
            <person name="Devos D.P."/>
            <person name="Kaster A.-K."/>
            <person name="Ovreas L."/>
            <person name="Rohde M."/>
            <person name="Galperin M.Y."/>
            <person name="Jogler C."/>
        </authorList>
    </citation>
    <scope>NUCLEOTIDE SEQUENCE [LARGE SCALE GENOMIC DNA]</scope>
    <source>
        <strain evidence="1 2">ETA_A1</strain>
    </source>
</reference>
<organism evidence="1 2">
    <name type="scientific">Urbifossiella limnaea</name>
    <dbReference type="NCBI Taxonomy" id="2528023"/>
    <lineage>
        <taxon>Bacteria</taxon>
        <taxon>Pseudomonadati</taxon>
        <taxon>Planctomycetota</taxon>
        <taxon>Planctomycetia</taxon>
        <taxon>Gemmatales</taxon>
        <taxon>Gemmataceae</taxon>
        <taxon>Urbifossiella</taxon>
    </lineage>
</organism>
<keyword evidence="2" id="KW-1185">Reference proteome</keyword>
<dbReference type="KEGG" id="uli:ETAA1_22490"/>
<evidence type="ECO:0000313" key="2">
    <source>
        <dbReference type="Proteomes" id="UP000319576"/>
    </source>
</evidence>
<protein>
    <submittedName>
        <fullName evidence="1">Uncharacterized protein</fullName>
    </submittedName>
</protein>
<accession>A0A517XS54</accession>
<proteinExistence type="predicted"/>
<name>A0A517XS54_9BACT</name>
<gene>
    <name evidence="1" type="ORF">ETAA1_22490</name>
</gene>
<sequence length="87" mass="9689">MGVEEPLEFAGRGVVRDGQIVLDTPLDLPDGTFVTINHDRKRDVPGLLSDPAVWTEEQVRWLEEDLAWLSARAARQAADKQPRPKAA</sequence>